<evidence type="ECO:0000256" key="3">
    <source>
        <dbReference type="ARBA" id="ARBA00023034"/>
    </source>
</evidence>
<reference evidence="7 8" key="1">
    <citation type="journal article" date="2013" name="PLoS Genet.">
        <title>Genomic mechanisms accounting for the adaptation to parasitism in nematode-trapping fungi.</title>
        <authorList>
            <person name="Meerupati T."/>
            <person name="Andersson K.M."/>
            <person name="Friman E."/>
            <person name="Kumar D."/>
            <person name="Tunlid A."/>
            <person name="Ahren D."/>
        </authorList>
    </citation>
    <scope>NUCLEOTIDE SEQUENCE [LARGE SCALE GENOMIC DNA]</scope>
    <source>
        <strain evidence="7 8">CBS 200.50</strain>
    </source>
</reference>
<feature type="compositionally biased region" description="Pro residues" evidence="5">
    <location>
        <begin position="267"/>
        <end position="278"/>
    </location>
</feature>
<dbReference type="PROSITE" id="PS51865">
    <property type="entry name" value="PDZ_GRASP"/>
    <property type="match status" value="2"/>
</dbReference>
<evidence type="ECO:0000256" key="4">
    <source>
        <dbReference type="ARBA" id="ARBA00023136"/>
    </source>
</evidence>
<dbReference type="OrthoDB" id="3318at2759"/>
<keyword evidence="3" id="KW-0333">Golgi apparatus</keyword>
<dbReference type="AlphaFoldDB" id="S8AMQ8"/>
<feature type="domain" description="PDZ GRASP-type" evidence="6">
    <location>
        <begin position="15"/>
        <end position="101"/>
    </location>
</feature>
<evidence type="ECO:0000313" key="7">
    <source>
        <dbReference type="EMBL" id="EPS44215.1"/>
    </source>
</evidence>
<keyword evidence="2" id="KW-0677">Repeat</keyword>
<protein>
    <recommendedName>
        <fullName evidence="6">PDZ GRASP-type domain-containing protein</fullName>
    </recommendedName>
</protein>
<dbReference type="PANTHER" id="PTHR12893">
    <property type="entry name" value="GOLGI REASSEMBLY STACKING PROTEIN GRASP"/>
    <property type="match status" value="1"/>
</dbReference>
<dbReference type="InterPro" id="IPR024958">
    <property type="entry name" value="GRASP_PDZ"/>
</dbReference>
<dbReference type="OMA" id="SSTQHIW"/>
<dbReference type="eggNOG" id="KOG3834">
    <property type="taxonomic scope" value="Eukaryota"/>
</dbReference>
<dbReference type="Pfam" id="PF04495">
    <property type="entry name" value="GRASP55_65"/>
    <property type="match status" value="1"/>
</dbReference>
<dbReference type="Proteomes" id="UP000015100">
    <property type="component" value="Unassembled WGS sequence"/>
</dbReference>
<feature type="compositionally biased region" description="Polar residues" evidence="5">
    <location>
        <begin position="244"/>
        <end position="257"/>
    </location>
</feature>
<keyword evidence="8" id="KW-1185">Reference proteome</keyword>
<evidence type="ECO:0000256" key="2">
    <source>
        <dbReference type="ARBA" id="ARBA00022737"/>
    </source>
</evidence>
<evidence type="ECO:0000256" key="5">
    <source>
        <dbReference type="SAM" id="MobiDB-lite"/>
    </source>
</evidence>
<dbReference type="Gene3D" id="2.30.42.10">
    <property type="match status" value="2"/>
</dbReference>
<gene>
    <name evidence="7" type="ORF">H072_1777</name>
</gene>
<accession>S8AMQ8</accession>
<evidence type="ECO:0000259" key="6">
    <source>
        <dbReference type="PROSITE" id="PS51865"/>
    </source>
</evidence>
<dbReference type="HOGENOM" id="CLU_025095_0_0_1"/>
<dbReference type="EMBL" id="AQGS01000055">
    <property type="protein sequence ID" value="EPS44215.1"/>
    <property type="molecule type" value="Genomic_DNA"/>
</dbReference>
<feature type="region of interest" description="Disordered" evidence="5">
    <location>
        <begin position="201"/>
        <end position="371"/>
    </location>
</feature>
<keyword evidence="4" id="KW-0472">Membrane</keyword>
<feature type="compositionally biased region" description="Pro residues" evidence="5">
    <location>
        <begin position="356"/>
        <end position="371"/>
    </location>
</feature>
<dbReference type="STRING" id="1284197.S8AMQ8"/>
<organism evidence="7 8">
    <name type="scientific">Dactylellina haptotyla (strain CBS 200.50)</name>
    <name type="common">Nematode-trapping fungus</name>
    <name type="synonym">Monacrosporium haptotylum</name>
    <dbReference type="NCBI Taxonomy" id="1284197"/>
    <lineage>
        <taxon>Eukaryota</taxon>
        <taxon>Fungi</taxon>
        <taxon>Dikarya</taxon>
        <taxon>Ascomycota</taxon>
        <taxon>Pezizomycotina</taxon>
        <taxon>Orbiliomycetes</taxon>
        <taxon>Orbiliales</taxon>
        <taxon>Orbiliaceae</taxon>
        <taxon>Dactylellina</taxon>
    </lineage>
</organism>
<dbReference type="FunFam" id="2.30.42.10:FF:000026">
    <property type="entry name" value="Golgi reassembly stacking protein 2"/>
    <property type="match status" value="1"/>
</dbReference>
<dbReference type="PANTHER" id="PTHR12893:SF0">
    <property type="entry name" value="GRASP65"/>
    <property type="match status" value="1"/>
</dbReference>
<evidence type="ECO:0000256" key="1">
    <source>
        <dbReference type="ARBA" id="ARBA00004394"/>
    </source>
</evidence>
<evidence type="ECO:0000313" key="8">
    <source>
        <dbReference type="Proteomes" id="UP000015100"/>
    </source>
</evidence>
<feature type="domain" description="PDZ GRASP-type" evidence="6">
    <location>
        <begin position="106"/>
        <end position="195"/>
    </location>
</feature>
<comment type="subcellular location">
    <subcellularLocation>
        <location evidence="1">Golgi apparatus membrane</location>
    </subcellularLocation>
</comment>
<reference evidence="8" key="2">
    <citation type="submission" date="2013-04" db="EMBL/GenBank/DDBJ databases">
        <title>Genomic mechanisms accounting for the adaptation to parasitism in nematode-trapping fungi.</title>
        <authorList>
            <person name="Ahren D.G."/>
        </authorList>
    </citation>
    <scope>NUCLEOTIDE SEQUENCE [LARGE SCALE GENOMIC DNA]</scope>
    <source>
        <strain evidence="8">CBS 200.50</strain>
    </source>
</reference>
<dbReference type="GO" id="GO:0007030">
    <property type="term" value="P:Golgi organization"/>
    <property type="evidence" value="ECO:0007669"/>
    <property type="project" value="TreeGrafter"/>
</dbReference>
<dbReference type="InterPro" id="IPR007583">
    <property type="entry name" value="GRASP55_65"/>
</dbReference>
<dbReference type="GO" id="GO:0000139">
    <property type="term" value="C:Golgi membrane"/>
    <property type="evidence" value="ECO:0007669"/>
    <property type="project" value="UniProtKB-SubCell"/>
</dbReference>
<name>S8AMQ8_DACHA</name>
<proteinExistence type="predicted"/>
<dbReference type="InterPro" id="IPR036034">
    <property type="entry name" value="PDZ_sf"/>
</dbReference>
<sequence length="371" mass="40005">MGNEQSQVSGGQSRFGFRVLRSTKDEIPLEPWFDYICGINGREIDDADPRLFQEEIRNSAGGAVNLTVWSAKGQTLRDVIVKIPPGDDPSPLGISLRWSGLATAEDVWHVLDISPNSPAEMAALLPYSDYIIGTPHGIVRGESGLGDLVEDHIDRPLQLFVYNHELNLVREVTILPRKHWGGDGTLGCVLGYGALHRLPPPVSEPLSQPGEALFEYPHSDTGEPAPEPNPPDDGAGFITPAFALQNQPGSPAPTQFLSPMVDSMTRSPPPSTPTPPTMMDPTALQAGQQAASAPPPPPMMMSPYDQGSTGSTPAARRGKTRNARNNRLNMMDAYMQEEETKSKQDDYVTDSAAKSTPPPPGGARPPPPQKK</sequence>
<comment type="caution">
    <text evidence="7">The sequence shown here is derived from an EMBL/GenBank/DDBJ whole genome shotgun (WGS) entry which is preliminary data.</text>
</comment>